<protein>
    <submittedName>
        <fullName evidence="2">Uncharacterized protein</fullName>
    </submittedName>
</protein>
<gene>
    <name evidence="2" type="ORF">BJX66DRAFT_307417</name>
</gene>
<evidence type="ECO:0000256" key="1">
    <source>
        <dbReference type="SAM" id="MobiDB-lite"/>
    </source>
</evidence>
<dbReference type="Proteomes" id="UP001610563">
    <property type="component" value="Unassembled WGS sequence"/>
</dbReference>
<feature type="region of interest" description="Disordered" evidence="1">
    <location>
        <begin position="1"/>
        <end position="21"/>
    </location>
</feature>
<keyword evidence="3" id="KW-1185">Reference proteome</keyword>
<feature type="compositionally biased region" description="Polar residues" evidence="1">
    <location>
        <begin position="1"/>
        <end position="17"/>
    </location>
</feature>
<evidence type="ECO:0000313" key="2">
    <source>
        <dbReference type="EMBL" id="KAL2789156.1"/>
    </source>
</evidence>
<reference evidence="2 3" key="1">
    <citation type="submission" date="2024-07" db="EMBL/GenBank/DDBJ databases">
        <title>Section-level genome sequencing and comparative genomics of Aspergillus sections Usti and Cavernicolus.</title>
        <authorList>
            <consortium name="Lawrence Berkeley National Laboratory"/>
            <person name="Nybo J.L."/>
            <person name="Vesth T.C."/>
            <person name="Theobald S."/>
            <person name="Frisvad J.C."/>
            <person name="Larsen T.O."/>
            <person name="Kjaerboelling I."/>
            <person name="Rothschild-Mancinelli K."/>
            <person name="Lyhne E.K."/>
            <person name="Kogle M.E."/>
            <person name="Barry K."/>
            <person name="Clum A."/>
            <person name="Na H."/>
            <person name="Ledsgaard L."/>
            <person name="Lin J."/>
            <person name="Lipzen A."/>
            <person name="Kuo A."/>
            <person name="Riley R."/>
            <person name="Mondo S."/>
            <person name="Labutti K."/>
            <person name="Haridas S."/>
            <person name="Pangalinan J."/>
            <person name="Salamov A.A."/>
            <person name="Simmons B.A."/>
            <person name="Magnuson J.K."/>
            <person name="Chen J."/>
            <person name="Drula E."/>
            <person name="Henrissat B."/>
            <person name="Wiebenga A."/>
            <person name="Lubbers R.J."/>
            <person name="Gomes A.C."/>
            <person name="Makela M.R."/>
            <person name="Stajich J."/>
            <person name="Grigoriev I.V."/>
            <person name="Mortensen U.H."/>
            <person name="De Vries R.P."/>
            <person name="Baker S.E."/>
            <person name="Andersen M.R."/>
        </authorList>
    </citation>
    <scope>NUCLEOTIDE SEQUENCE [LARGE SCALE GENOMIC DNA]</scope>
    <source>
        <strain evidence="2 3">CBS 209.92</strain>
    </source>
</reference>
<organism evidence="2 3">
    <name type="scientific">Aspergillus keveii</name>
    <dbReference type="NCBI Taxonomy" id="714993"/>
    <lineage>
        <taxon>Eukaryota</taxon>
        <taxon>Fungi</taxon>
        <taxon>Dikarya</taxon>
        <taxon>Ascomycota</taxon>
        <taxon>Pezizomycotina</taxon>
        <taxon>Eurotiomycetes</taxon>
        <taxon>Eurotiomycetidae</taxon>
        <taxon>Eurotiales</taxon>
        <taxon>Aspergillaceae</taxon>
        <taxon>Aspergillus</taxon>
        <taxon>Aspergillus subgen. Nidulantes</taxon>
    </lineage>
</organism>
<proteinExistence type="predicted"/>
<sequence>MSGSSDTARVTAQNTRPALNGTLLRCNSLRASLSQSSNTKPDTSPTECRRWRWAIEKKYF</sequence>
<name>A0ABR4G0X2_9EURO</name>
<accession>A0ABR4G0X2</accession>
<dbReference type="EMBL" id="JBFTWV010000068">
    <property type="protein sequence ID" value="KAL2789156.1"/>
    <property type="molecule type" value="Genomic_DNA"/>
</dbReference>
<comment type="caution">
    <text evidence="2">The sequence shown here is derived from an EMBL/GenBank/DDBJ whole genome shotgun (WGS) entry which is preliminary data.</text>
</comment>
<evidence type="ECO:0000313" key="3">
    <source>
        <dbReference type="Proteomes" id="UP001610563"/>
    </source>
</evidence>